<evidence type="ECO:0000259" key="3">
    <source>
        <dbReference type="Pfam" id="PF02371"/>
    </source>
</evidence>
<dbReference type="EMBL" id="CCJX01000181">
    <property type="protein sequence ID" value="CDT73127.1"/>
    <property type="molecule type" value="Genomic_DNA"/>
</dbReference>
<dbReference type="GO" id="GO:0006313">
    <property type="term" value="P:DNA transposition"/>
    <property type="evidence" value="ECO:0007669"/>
    <property type="project" value="InterPro"/>
</dbReference>
<comment type="caution">
    <text evidence="4">The sequence shown here is derived from an EMBL/GenBank/DDBJ whole genome shotgun (WGS) entry which is preliminary data.</text>
</comment>
<dbReference type="InterPro" id="IPR003346">
    <property type="entry name" value="Transposase_20"/>
</dbReference>
<dbReference type="GO" id="GO:0004803">
    <property type="term" value="F:transposase activity"/>
    <property type="evidence" value="ECO:0007669"/>
    <property type="project" value="InterPro"/>
</dbReference>
<name>A0A822MVU3_9VIBR</name>
<dbReference type="RefSeq" id="WP_080967695.1">
    <property type="nucleotide sequence ID" value="NZ_AP025478.1"/>
</dbReference>
<dbReference type="Proteomes" id="UP000049077">
    <property type="component" value="Unassembled WGS sequence"/>
</dbReference>
<feature type="domain" description="Transposase IS110-like N-terminal" evidence="2">
    <location>
        <begin position="6"/>
        <end position="145"/>
    </location>
</feature>
<dbReference type="GO" id="GO:0003677">
    <property type="term" value="F:DNA binding"/>
    <property type="evidence" value="ECO:0007669"/>
    <property type="project" value="InterPro"/>
</dbReference>
<evidence type="ECO:0000256" key="1">
    <source>
        <dbReference type="SAM" id="Coils"/>
    </source>
</evidence>
<sequence length="342" mass="37701">MAVTTLGIDLAKLSFALHGIDQQGSVLIKKNVRRANLAKVISKLEPCLIGMEACSGAHYWARLFIKMGHSVKLMPPQFVKPYVKSNKNDAADAEAICEALTRPNMRFVPIKTVEQQSILSVHKARERLVSMRTGQVNQLRGLLGEFGIVIPKGSSALNKQIPLILEDAENGLTVTVRSLVSQLKELVNELDIQVKELNKQIDSWHQLNEDSQRIAQIPGIGPITATALVASTGDPKSFNNGRQVSAWIGLVPKQFSTGGKQVLLGISKRGDGYLRRLLVHGARAVLGHLKQNSETYTHRWLAELLKRKHKNVAIVALANRNARIAWALLSKQQEYNPSLLSA</sequence>
<feature type="domain" description="Transposase IS116/IS110/IS902 C-terminal" evidence="3">
    <location>
        <begin position="212"/>
        <end position="296"/>
    </location>
</feature>
<evidence type="ECO:0000259" key="2">
    <source>
        <dbReference type="Pfam" id="PF01548"/>
    </source>
</evidence>
<evidence type="ECO:0000313" key="5">
    <source>
        <dbReference type="EMBL" id="CDT73127.1"/>
    </source>
</evidence>
<keyword evidence="1" id="KW-0175">Coiled coil</keyword>
<dbReference type="PANTHER" id="PTHR33055:SF3">
    <property type="entry name" value="PUTATIVE TRANSPOSASE FOR IS117-RELATED"/>
    <property type="match status" value="1"/>
</dbReference>
<dbReference type="GeneID" id="93903527"/>
<proteinExistence type="predicted"/>
<dbReference type="Proteomes" id="UP000049495">
    <property type="component" value="Unassembled WGS sequence"/>
</dbReference>
<dbReference type="Pfam" id="PF02371">
    <property type="entry name" value="Transposase_20"/>
    <property type="match status" value="1"/>
</dbReference>
<gene>
    <name evidence="5" type="ORF">VCR4J5_910003</name>
    <name evidence="4" type="ORF">VCR5J5_1480003</name>
</gene>
<accession>A0A822MVU3</accession>
<dbReference type="NCBIfam" id="NF033542">
    <property type="entry name" value="transpos_IS110"/>
    <property type="match status" value="1"/>
</dbReference>
<dbReference type="EMBL" id="CCJV01000055">
    <property type="protein sequence ID" value="CDT12518.1"/>
    <property type="molecule type" value="Genomic_DNA"/>
</dbReference>
<dbReference type="InterPro" id="IPR002525">
    <property type="entry name" value="Transp_IS110-like_N"/>
</dbReference>
<dbReference type="AlphaFoldDB" id="A0A822MVU3"/>
<dbReference type="Pfam" id="PF01548">
    <property type="entry name" value="DEDD_Tnp_IS110"/>
    <property type="match status" value="1"/>
</dbReference>
<reference evidence="4 6" key="1">
    <citation type="submission" date="2014-06" db="EMBL/GenBank/DDBJ databases">
        <authorList>
            <person name="Le Roux F."/>
        </authorList>
    </citation>
    <scope>NUCLEOTIDE SEQUENCE</scope>
    <source>
        <strain evidence="5 6">J5-4</strain>
        <strain evidence="4">J5-5</strain>
    </source>
</reference>
<reference evidence="7" key="2">
    <citation type="submission" date="2014-06" db="EMBL/GenBank/DDBJ databases">
        <authorList>
            <person name="Le Roux Frederique"/>
        </authorList>
    </citation>
    <scope>NUCLEOTIDE SEQUENCE [LARGE SCALE GENOMIC DNA]</scope>
    <source>
        <strain evidence="7">J5-5</strain>
    </source>
</reference>
<evidence type="ECO:0000313" key="7">
    <source>
        <dbReference type="Proteomes" id="UP000049495"/>
    </source>
</evidence>
<feature type="coiled-coil region" evidence="1">
    <location>
        <begin position="176"/>
        <end position="207"/>
    </location>
</feature>
<dbReference type="OrthoDB" id="5289737at2"/>
<dbReference type="InterPro" id="IPR047650">
    <property type="entry name" value="Transpos_IS110"/>
</dbReference>
<evidence type="ECO:0000313" key="4">
    <source>
        <dbReference type="EMBL" id="CDT12518.1"/>
    </source>
</evidence>
<organism evidence="4 7">
    <name type="scientific">Vibrio crassostreae</name>
    <dbReference type="NCBI Taxonomy" id="246167"/>
    <lineage>
        <taxon>Bacteria</taxon>
        <taxon>Pseudomonadati</taxon>
        <taxon>Pseudomonadota</taxon>
        <taxon>Gammaproteobacteria</taxon>
        <taxon>Vibrionales</taxon>
        <taxon>Vibrionaceae</taxon>
        <taxon>Vibrio</taxon>
    </lineage>
</organism>
<protein>
    <submittedName>
        <fullName evidence="4">Transposase</fullName>
    </submittedName>
</protein>
<keyword evidence="6" id="KW-1185">Reference proteome</keyword>
<dbReference type="PANTHER" id="PTHR33055">
    <property type="entry name" value="TRANSPOSASE FOR INSERTION SEQUENCE ELEMENT IS1111A"/>
    <property type="match status" value="1"/>
</dbReference>
<evidence type="ECO:0000313" key="6">
    <source>
        <dbReference type="Proteomes" id="UP000049077"/>
    </source>
</evidence>